<reference evidence="2 3" key="1">
    <citation type="submission" date="2020-08" db="EMBL/GenBank/DDBJ databases">
        <title>novel species in genus Nocardioides.</title>
        <authorList>
            <person name="Zhang G."/>
        </authorList>
    </citation>
    <scope>NUCLEOTIDE SEQUENCE [LARGE SCALE GENOMIC DNA]</scope>
    <source>
        <strain evidence="2 3">SC8A-24</strain>
    </source>
</reference>
<dbReference type="InterPro" id="IPR011990">
    <property type="entry name" value="TPR-like_helical_dom_sf"/>
</dbReference>
<proteinExistence type="predicted"/>
<dbReference type="Gene3D" id="1.25.40.10">
    <property type="entry name" value="Tetratricopeptide repeat domain"/>
    <property type="match status" value="1"/>
</dbReference>
<gene>
    <name evidence="2" type="ORF">H7344_03330</name>
</gene>
<dbReference type="SMART" id="SM01043">
    <property type="entry name" value="BTAD"/>
    <property type="match status" value="1"/>
</dbReference>
<dbReference type="PANTHER" id="PTHR35807">
    <property type="entry name" value="TRANSCRIPTIONAL REGULATOR REDD-RELATED"/>
    <property type="match status" value="1"/>
</dbReference>
<dbReference type="InterPro" id="IPR051677">
    <property type="entry name" value="AfsR-DnrI-RedD_regulator"/>
</dbReference>
<name>A0ABR6U4G2_9ACTN</name>
<dbReference type="EMBL" id="JACMYC010000001">
    <property type="protein sequence ID" value="MBC2959327.1"/>
    <property type="molecule type" value="Genomic_DNA"/>
</dbReference>
<feature type="domain" description="Bacterial transcriptional activator" evidence="1">
    <location>
        <begin position="109"/>
        <end position="244"/>
    </location>
</feature>
<dbReference type="SUPFAM" id="SSF48452">
    <property type="entry name" value="TPR-like"/>
    <property type="match status" value="1"/>
</dbReference>
<keyword evidence="3" id="KW-1185">Reference proteome</keyword>
<dbReference type="Gene3D" id="1.10.10.10">
    <property type="entry name" value="Winged helix-like DNA-binding domain superfamily/Winged helix DNA-binding domain"/>
    <property type="match status" value="1"/>
</dbReference>
<dbReference type="Proteomes" id="UP000604001">
    <property type="component" value="Unassembled WGS sequence"/>
</dbReference>
<accession>A0ABR6U4G2</accession>
<dbReference type="Pfam" id="PF03704">
    <property type="entry name" value="BTAD"/>
    <property type="match status" value="1"/>
</dbReference>
<evidence type="ECO:0000313" key="2">
    <source>
        <dbReference type="EMBL" id="MBC2959327.1"/>
    </source>
</evidence>
<sequence>MLKGTAGGMDLTPAPQLRLSLIGGFCLHFGEDELDVTRPAQRLLAHLAVVHRRAKVPRTALAERLWMDAEPARATASLRTVLWRLPRPRGRTLVQCTATAVRLSGDVVVDLWEAEQAAHELREGLRPGAERARLWREDLLPTWRDEWLDVERESYRQLRLHALERSSEVLRADGRHEEALGAALEAVRSEPLRESAHRRVVEVHLAEGNHAEALRQYDHYRRLLADELGLSPSPVIRRLVGSMLGRPLDSA</sequence>
<comment type="caution">
    <text evidence="2">The sequence shown here is derived from an EMBL/GenBank/DDBJ whole genome shotgun (WGS) entry which is preliminary data.</text>
</comment>
<evidence type="ECO:0000259" key="1">
    <source>
        <dbReference type="SMART" id="SM01043"/>
    </source>
</evidence>
<evidence type="ECO:0000313" key="3">
    <source>
        <dbReference type="Proteomes" id="UP000604001"/>
    </source>
</evidence>
<dbReference type="InterPro" id="IPR005158">
    <property type="entry name" value="BTAD"/>
</dbReference>
<organism evidence="2 3">
    <name type="scientific">Nocardioides deserti</name>
    <dbReference type="NCBI Taxonomy" id="1588644"/>
    <lineage>
        <taxon>Bacteria</taxon>
        <taxon>Bacillati</taxon>
        <taxon>Actinomycetota</taxon>
        <taxon>Actinomycetes</taxon>
        <taxon>Propionibacteriales</taxon>
        <taxon>Nocardioidaceae</taxon>
        <taxon>Nocardioides</taxon>
    </lineage>
</organism>
<dbReference type="InterPro" id="IPR036388">
    <property type="entry name" value="WH-like_DNA-bd_sf"/>
</dbReference>
<protein>
    <submittedName>
        <fullName evidence="2">SARP family transcriptional regulator</fullName>
    </submittedName>
</protein>